<proteinExistence type="predicted"/>
<dbReference type="AlphaFoldDB" id="A0A9D4R2E2"/>
<dbReference type="SMART" id="SM00060">
    <property type="entry name" value="FN3"/>
    <property type="match status" value="3"/>
</dbReference>
<keyword evidence="1" id="KW-0472">Membrane</keyword>
<dbReference type="PROSITE" id="PS50853">
    <property type="entry name" value="FN3"/>
    <property type="match status" value="1"/>
</dbReference>
<feature type="transmembrane region" description="Helical" evidence="1">
    <location>
        <begin position="592"/>
        <end position="613"/>
    </location>
</feature>
<accession>A0A9D4R2E2</accession>
<evidence type="ECO:0000256" key="1">
    <source>
        <dbReference type="SAM" id="Phobius"/>
    </source>
</evidence>
<gene>
    <name evidence="3" type="ORF">DPMN_093273</name>
</gene>
<keyword evidence="1" id="KW-1133">Transmembrane helix</keyword>
<dbReference type="OrthoDB" id="6381660at2759"/>
<organism evidence="3 4">
    <name type="scientific">Dreissena polymorpha</name>
    <name type="common">Zebra mussel</name>
    <name type="synonym">Mytilus polymorpha</name>
    <dbReference type="NCBI Taxonomy" id="45954"/>
    <lineage>
        <taxon>Eukaryota</taxon>
        <taxon>Metazoa</taxon>
        <taxon>Spiralia</taxon>
        <taxon>Lophotrochozoa</taxon>
        <taxon>Mollusca</taxon>
        <taxon>Bivalvia</taxon>
        <taxon>Autobranchia</taxon>
        <taxon>Heteroconchia</taxon>
        <taxon>Euheterodonta</taxon>
        <taxon>Imparidentia</taxon>
        <taxon>Neoheterodontei</taxon>
        <taxon>Myida</taxon>
        <taxon>Dreissenoidea</taxon>
        <taxon>Dreissenidae</taxon>
        <taxon>Dreissena</taxon>
    </lineage>
</organism>
<comment type="caution">
    <text evidence="3">The sequence shown here is derived from an EMBL/GenBank/DDBJ whole genome shotgun (WGS) entry which is preliminary data.</text>
</comment>
<protein>
    <recommendedName>
        <fullName evidence="2">Fibronectin type-III domain-containing protein</fullName>
    </recommendedName>
</protein>
<keyword evidence="1" id="KW-0812">Transmembrane</keyword>
<dbReference type="EMBL" id="JAIWYP010000003">
    <property type="protein sequence ID" value="KAH3850800.1"/>
    <property type="molecule type" value="Genomic_DNA"/>
</dbReference>
<name>A0A9D4R2E2_DREPO</name>
<dbReference type="Proteomes" id="UP000828390">
    <property type="component" value="Unassembled WGS sequence"/>
</dbReference>
<evidence type="ECO:0000313" key="4">
    <source>
        <dbReference type="Proteomes" id="UP000828390"/>
    </source>
</evidence>
<evidence type="ECO:0000259" key="2">
    <source>
        <dbReference type="PROSITE" id="PS50853"/>
    </source>
</evidence>
<sequence length="893" mass="99823">MELTILPRIFVVWIVLFILHHRFALSMTLNQPENLTCISYNFQNLTCSFSLDRKGVADRKVNWTMEYQTKPFRDWTALPPWKCNLAAFTCAWDSVMERSNWTFNRATSHYLIRIKVETQNTSFWSRHWNVSTSAIVKPGRVRSLNATLEIASLLLNWKVPIYLSRTDFDPLDFRIRLQDRHVWDNRTIYVRAVNNSSNPSLGVSCTLNDFRYNVSMLLGNANYTVTVQVKPSQAPSDLYWSDPETETFNTNATAPTEAPTMADGGFVVNEVGQSCEKDFVNVTFYWKNPHVKYLRGKNDSYKINIENSKTITTSTSMTPFLTTCLNRLGDYFVNVRMVNDVGGESPRSSNVTWGPWKKASRARVDVVIVQEASDGVILEWSPPSDFCNAISNVTYYWCKSHRESDDIRLANCETLNWKMNGTIDGLCNGSVHHWLHNTGDSSGMRYAVSGMRYAVSIATSNGTGGMVWDKYRYGHYNALPAQLNYQVSISTDAKTSMTVKILNHEFPQVNQGGKPSAYQVIYSEVTTPGSACPLEKPPANYTANFLKSEITIAQLKSGATNVVCVRGVNHVGSGLYGIPFVLQLPEGSISSLLVGIVGAFIVGMFVLLMGCLLRKALPKIKNYVKRKTDITTSHLGWQTVCEQPENMVVSTDSTPSSDNGTVLTEIETDSNTTLVDDCSDESVLCQSCETSVQLVGDNAHSLNSKRCQPAYIGDYSMVACNDMPNHAITTYTHDNCARPSFEANINSIWRDDENGNVEDRLEHPIHLPCIPRPRNFDSCSSAEEDGLEQQDEKSSLMIKLKALNILNHSLTGTNVETAQDGACFCLNEDCTVCCYTSKGTPERDPEIAGSAIWNEQGPMKYEQHFCLKSTPAYTFEVAIDQGSSRNENCVAVL</sequence>
<feature type="domain" description="Fibronectin type-III" evidence="2">
    <location>
        <begin position="481"/>
        <end position="587"/>
    </location>
</feature>
<dbReference type="Gene3D" id="2.60.40.10">
    <property type="entry name" value="Immunoglobulins"/>
    <property type="match status" value="1"/>
</dbReference>
<dbReference type="InterPro" id="IPR013783">
    <property type="entry name" value="Ig-like_fold"/>
</dbReference>
<reference evidence="3" key="2">
    <citation type="submission" date="2020-11" db="EMBL/GenBank/DDBJ databases">
        <authorList>
            <person name="McCartney M.A."/>
            <person name="Auch B."/>
            <person name="Kono T."/>
            <person name="Mallez S."/>
            <person name="Becker A."/>
            <person name="Gohl D.M."/>
            <person name="Silverstein K.A.T."/>
            <person name="Koren S."/>
            <person name="Bechman K.B."/>
            <person name="Herman A."/>
            <person name="Abrahante J.E."/>
            <person name="Garbe J."/>
        </authorList>
    </citation>
    <scope>NUCLEOTIDE SEQUENCE</scope>
    <source>
        <strain evidence="3">Duluth1</strain>
        <tissue evidence="3">Whole animal</tissue>
    </source>
</reference>
<reference evidence="3" key="1">
    <citation type="journal article" date="2019" name="bioRxiv">
        <title>The Genome of the Zebra Mussel, Dreissena polymorpha: A Resource for Invasive Species Research.</title>
        <authorList>
            <person name="McCartney M.A."/>
            <person name="Auch B."/>
            <person name="Kono T."/>
            <person name="Mallez S."/>
            <person name="Zhang Y."/>
            <person name="Obille A."/>
            <person name="Becker A."/>
            <person name="Abrahante J.E."/>
            <person name="Garbe J."/>
            <person name="Badalamenti J.P."/>
            <person name="Herman A."/>
            <person name="Mangelson H."/>
            <person name="Liachko I."/>
            <person name="Sullivan S."/>
            <person name="Sone E.D."/>
            <person name="Koren S."/>
            <person name="Silverstein K.A.T."/>
            <person name="Beckman K.B."/>
            <person name="Gohl D.M."/>
        </authorList>
    </citation>
    <scope>NUCLEOTIDE SEQUENCE</scope>
    <source>
        <strain evidence="3">Duluth1</strain>
        <tissue evidence="3">Whole animal</tissue>
    </source>
</reference>
<dbReference type="InterPro" id="IPR036116">
    <property type="entry name" value="FN3_sf"/>
</dbReference>
<evidence type="ECO:0000313" key="3">
    <source>
        <dbReference type="EMBL" id="KAH3850800.1"/>
    </source>
</evidence>
<dbReference type="SUPFAM" id="SSF49265">
    <property type="entry name" value="Fibronectin type III"/>
    <property type="match status" value="2"/>
</dbReference>
<keyword evidence="4" id="KW-1185">Reference proteome</keyword>
<dbReference type="InterPro" id="IPR003961">
    <property type="entry name" value="FN3_dom"/>
</dbReference>